<name>A0A1M6EVS7_9RHOB</name>
<proteinExistence type="predicted"/>
<keyword evidence="2" id="KW-1185">Reference proteome</keyword>
<organism evidence="1 2">
    <name type="scientific">Wenxinia saemankumensis</name>
    <dbReference type="NCBI Taxonomy" id="1447782"/>
    <lineage>
        <taxon>Bacteria</taxon>
        <taxon>Pseudomonadati</taxon>
        <taxon>Pseudomonadota</taxon>
        <taxon>Alphaproteobacteria</taxon>
        <taxon>Rhodobacterales</taxon>
        <taxon>Roseobacteraceae</taxon>
        <taxon>Wenxinia</taxon>
    </lineage>
</organism>
<dbReference type="PANTHER" id="PTHR43861:SF1">
    <property type="entry name" value="TRANS-ACONITATE 2-METHYLTRANSFERASE"/>
    <property type="match status" value="1"/>
</dbReference>
<dbReference type="Pfam" id="PF13489">
    <property type="entry name" value="Methyltransf_23"/>
    <property type="match status" value="1"/>
</dbReference>
<dbReference type="CDD" id="cd02440">
    <property type="entry name" value="AdoMet_MTases"/>
    <property type="match status" value="1"/>
</dbReference>
<gene>
    <name evidence="1" type="ORF">SAMN05444417_2204</name>
</gene>
<keyword evidence="1" id="KW-0830">Ubiquinone</keyword>
<dbReference type="Proteomes" id="UP000184292">
    <property type="component" value="Unassembled WGS sequence"/>
</dbReference>
<dbReference type="STRING" id="1447782.SAMN05444417_2204"/>
<dbReference type="PANTHER" id="PTHR43861">
    <property type="entry name" value="TRANS-ACONITATE 2-METHYLTRANSFERASE-RELATED"/>
    <property type="match status" value="1"/>
</dbReference>
<dbReference type="GO" id="GO:0008168">
    <property type="term" value="F:methyltransferase activity"/>
    <property type="evidence" value="ECO:0007669"/>
    <property type="project" value="UniProtKB-KW"/>
</dbReference>
<sequence>MTSLAETMTDPAPHPHVALWDRIARSYAARPVADPAAWEATLERVRAWLKPTDRVLELGCGTGSSALKLAPAARAYTGSDLSREMIAIAHEKLAGAGQDNLTFRVEEAGQGDGPWDAILAFNLMHLVPETEAAIAAIRDRLAPGGLFISKTGCLGRVSPLWPVIAAMRLIGKAPPVRFLSVRQYDAMIEAAGFEILETGAYPKRMNRFVVARKR</sequence>
<dbReference type="AlphaFoldDB" id="A0A1M6EVS7"/>
<dbReference type="GO" id="GO:0032259">
    <property type="term" value="P:methylation"/>
    <property type="evidence" value="ECO:0007669"/>
    <property type="project" value="UniProtKB-KW"/>
</dbReference>
<keyword evidence="1" id="KW-0808">Transferase</keyword>
<protein>
    <submittedName>
        <fullName evidence="1">Ubiquinone/menaquinone biosynthesis C-methylase UbiE</fullName>
    </submittedName>
</protein>
<reference evidence="1 2" key="1">
    <citation type="submission" date="2016-11" db="EMBL/GenBank/DDBJ databases">
        <authorList>
            <person name="Jaros S."/>
            <person name="Januszkiewicz K."/>
            <person name="Wedrychowicz H."/>
        </authorList>
    </citation>
    <scope>NUCLEOTIDE SEQUENCE [LARGE SCALE GENOMIC DNA]</scope>
    <source>
        <strain evidence="1 2">DSM 100565</strain>
    </source>
</reference>
<evidence type="ECO:0000313" key="1">
    <source>
        <dbReference type="EMBL" id="SHI89555.1"/>
    </source>
</evidence>
<accession>A0A1M6EVS7</accession>
<dbReference type="InterPro" id="IPR029063">
    <property type="entry name" value="SAM-dependent_MTases_sf"/>
</dbReference>
<dbReference type="Gene3D" id="3.40.50.150">
    <property type="entry name" value="Vaccinia Virus protein VP39"/>
    <property type="match status" value="1"/>
</dbReference>
<keyword evidence="1" id="KW-0489">Methyltransferase</keyword>
<dbReference type="SUPFAM" id="SSF53335">
    <property type="entry name" value="S-adenosyl-L-methionine-dependent methyltransferases"/>
    <property type="match status" value="1"/>
</dbReference>
<dbReference type="EMBL" id="FQYO01000003">
    <property type="protein sequence ID" value="SHI89555.1"/>
    <property type="molecule type" value="Genomic_DNA"/>
</dbReference>
<evidence type="ECO:0000313" key="2">
    <source>
        <dbReference type="Proteomes" id="UP000184292"/>
    </source>
</evidence>
<dbReference type="RefSeq" id="WP_244526333.1">
    <property type="nucleotide sequence ID" value="NZ_FQYO01000003.1"/>
</dbReference>